<dbReference type="AlphaFoldDB" id="A0A9P8V3L3"/>
<organism evidence="2 3">
    <name type="scientific">Plectosphaerella plurivora</name>
    <dbReference type="NCBI Taxonomy" id="936078"/>
    <lineage>
        <taxon>Eukaryota</taxon>
        <taxon>Fungi</taxon>
        <taxon>Dikarya</taxon>
        <taxon>Ascomycota</taxon>
        <taxon>Pezizomycotina</taxon>
        <taxon>Sordariomycetes</taxon>
        <taxon>Hypocreomycetidae</taxon>
        <taxon>Glomerellales</taxon>
        <taxon>Plectosphaerellaceae</taxon>
        <taxon>Plectosphaerella</taxon>
    </lineage>
</organism>
<dbReference type="Proteomes" id="UP000770015">
    <property type="component" value="Unassembled WGS sequence"/>
</dbReference>
<evidence type="ECO:0000313" key="2">
    <source>
        <dbReference type="EMBL" id="KAH6671635.1"/>
    </source>
</evidence>
<keyword evidence="1" id="KW-1133">Transmembrane helix</keyword>
<evidence type="ECO:0000313" key="3">
    <source>
        <dbReference type="Proteomes" id="UP000770015"/>
    </source>
</evidence>
<reference evidence="2" key="1">
    <citation type="journal article" date="2021" name="Nat. Commun.">
        <title>Genetic determinants of endophytism in the Arabidopsis root mycobiome.</title>
        <authorList>
            <person name="Mesny F."/>
            <person name="Miyauchi S."/>
            <person name="Thiergart T."/>
            <person name="Pickel B."/>
            <person name="Atanasova L."/>
            <person name="Karlsson M."/>
            <person name="Huettel B."/>
            <person name="Barry K.W."/>
            <person name="Haridas S."/>
            <person name="Chen C."/>
            <person name="Bauer D."/>
            <person name="Andreopoulos W."/>
            <person name="Pangilinan J."/>
            <person name="LaButti K."/>
            <person name="Riley R."/>
            <person name="Lipzen A."/>
            <person name="Clum A."/>
            <person name="Drula E."/>
            <person name="Henrissat B."/>
            <person name="Kohler A."/>
            <person name="Grigoriev I.V."/>
            <person name="Martin F.M."/>
            <person name="Hacquard S."/>
        </authorList>
    </citation>
    <scope>NUCLEOTIDE SEQUENCE</scope>
    <source>
        <strain evidence="2">MPI-SDFR-AT-0117</strain>
    </source>
</reference>
<dbReference type="EMBL" id="JAGSXJ010000028">
    <property type="protein sequence ID" value="KAH6671635.1"/>
    <property type="molecule type" value="Genomic_DNA"/>
</dbReference>
<sequence>MYRQLGKGRWRLPTCVVGGVAVSVLQQSNYRRAHSLGLAILPDSGGRAAPASRYLSPPNANFVKDVSQGSIYGFGCGLVVGFFSQALTLLAGLTMFTLHILQRWGLDIPGLLGVKEKLSNAVLNRPMGHAVFRLTFAVTFTLAAFVRF</sequence>
<keyword evidence="3" id="KW-1185">Reference proteome</keyword>
<keyword evidence="1" id="KW-0472">Membrane</keyword>
<feature type="transmembrane region" description="Helical" evidence="1">
    <location>
        <begin position="71"/>
        <end position="101"/>
    </location>
</feature>
<gene>
    <name evidence="2" type="ORF">F5X68DRAFT_44006</name>
</gene>
<accession>A0A9P8V3L3</accession>
<dbReference type="OrthoDB" id="3990500at2759"/>
<feature type="transmembrane region" description="Helical" evidence="1">
    <location>
        <begin position="127"/>
        <end position="146"/>
    </location>
</feature>
<name>A0A9P8V3L3_9PEZI</name>
<protein>
    <submittedName>
        <fullName evidence="2">FUN14 family protein</fullName>
    </submittedName>
</protein>
<keyword evidence="1" id="KW-0812">Transmembrane</keyword>
<evidence type="ECO:0000256" key="1">
    <source>
        <dbReference type="SAM" id="Phobius"/>
    </source>
</evidence>
<proteinExistence type="predicted"/>
<comment type="caution">
    <text evidence="2">The sequence shown here is derived from an EMBL/GenBank/DDBJ whole genome shotgun (WGS) entry which is preliminary data.</text>
</comment>